<keyword evidence="10 13" id="KW-0675">Receptor</keyword>
<evidence type="ECO:0000256" key="10">
    <source>
        <dbReference type="ARBA" id="ARBA00023170"/>
    </source>
</evidence>
<dbReference type="Gene3D" id="1.20.1070.10">
    <property type="entry name" value="Rhodopsin 7-helix transmembrane proteins"/>
    <property type="match status" value="1"/>
</dbReference>
<feature type="transmembrane region" description="Helical" evidence="13">
    <location>
        <begin position="262"/>
        <end position="289"/>
    </location>
</feature>
<reference evidence="15" key="2">
    <citation type="submission" date="2025-08" db="UniProtKB">
        <authorList>
            <consortium name="Ensembl"/>
        </authorList>
    </citation>
    <scope>IDENTIFICATION</scope>
</reference>
<dbReference type="InterPro" id="IPR004072">
    <property type="entry name" value="Vmron_rcpt_1"/>
</dbReference>
<feature type="transmembrane region" description="Helical" evidence="13">
    <location>
        <begin position="47"/>
        <end position="67"/>
    </location>
</feature>
<feature type="transmembrane region" description="Helical" evidence="13">
    <location>
        <begin position="6"/>
        <end position="35"/>
    </location>
</feature>
<dbReference type="PRINTS" id="PR01534">
    <property type="entry name" value="VOMERONASL1R"/>
</dbReference>
<proteinExistence type="inferred from homology"/>
<dbReference type="FunFam" id="1.20.1070.10:FF:000033">
    <property type="entry name" value="Vomeronasal type-1 receptor"/>
    <property type="match status" value="1"/>
</dbReference>
<evidence type="ECO:0000259" key="14">
    <source>
        <dbReference type="PROSITE" id="PS50262"/>
    </source>
</evidence>
<evidence type="ECO:0000256" key="6">
    <source>
        <dbReference type="ARBA" id="ARBA00022692"/>
    </source>
</evidence>
<keyword evidence="9 13" id="KW-0472">Membrane</keyword>
<dbReference type="Proteomes" id="UP000694387">
    <property type="component" value="Chromosome 26"/>
</dbReference>
<keyword evidence="8 13" id="KW-0297">G-protein coupled receptor</keyword>
<dbReference type="Pfam" id="PF03402">
    <property type="entry name" value="V1R"/>
    <property type="match status" value="1"/>
</dbReference>
<name>A0A9L0J568_EQUAS</name>
<evidence type="ECO:0000256" key="12">
    <source>
        <dbReference type="ARBA" id="ARBA00023224"/>
    </source>
</evidence>
<evidence type="ECO:0000256" key="4">
    <source>
        <dbReference type="ARBA" id="ARBA00022475"/>
    </source>
</evidence>
<keyword evidence="7 13" id="KW-1133">Transmembrane helix</keyword>
<reference evidence="15 16" key="1">
    <citation type="journal article" date="2020" name="Nat. Commun.">
        <title>Donkey genomes provide new insights into domestication and selection for coat color.</title>
        <authorList>
            <person name="Wang"/>
            <person name="C."/>
            <person name="Li"/>
            <person name="H."/>
            <person name="Guo"/>
            <person name="Y."/>
            <person name="Huang"/>
            <person name="J."/>
            <person name="Sun"/>
            <person name="Y."/>
            <person name="Min"/>
            <person name="J."/>
            <person name="Wang"/>
            <person name="J."/>
            <person name="Fang"/>
            <person name="X."/>
            <person name="Zhao"/>
            <person name="Z."/>
            <person name="Wang"/>
            <person name="S."/>
            <person name="Zhang"/>
            <person name="Y."/>
            <person name="Liu"/>
            <person name="Q."/>
            <person name="Jiang"/>
            <person name="Q."/>
            <person name="Wang"/>
            <person name="X."/>
            <person name="Guo"/>
            <person name="Y."/>
            <person name="Yang"/>
            <person name="C."/>
            <person name="Wang"/>
            <person name="Y."/>
            <person name="Tian"/>
            <person name="F."/>
            <person name="Zhuang"/>
            <person name="G."/>
            <person name="Fan"/>
            <person name="Y."/>
            <person name="Gao"/>
            <person name="Q."/>
            <person name="Li"/>
            <person name="Y."/>
            <person name="Ju"/>
            <person name="Z."/>
            <person name="Li"/>
            <person name="J."/>
            <person name="Li"/>
            <person name="R."/>
            <person name="Hou"/>
            <person name="M."/>
            <person name="Yang"/>
            <person name="G."/>
            <person name="Liu"/>
            <person name="G."/>
            <person name="Liu"/>
            <person name="W."/>
            <person name="Guo"/>
            <person name="J."/>
            <person name="Pan"/>
            <person name="S."/>
            <person name="Fan"/>
            <person name="G."/>
            <person name="Zhang"/>
            <person name="W."/>
            <person name="Zhang"/>
            <person name="R."/>
            <person name="Yu"/>
            <person name="J."/>
            <person name="Zhang"/>
            <person name="X."/>
            <person name="Yin"/>
            <person name="Q."/>
            <person name="Ji"/>
            <person name="C."/>
            <person name="Jin"/>
            <person name="Y."/>
            <person name="Yue"/>
            <person name="G."/>
            <person name="Liu"/>
            <person name="M."/>
            <person name="Xu"/>
            <person name="J."/>
            <person name="Liu"/>
            <person name="S."/>
            <person name="Jordana"/>
            <person name="J."/>
            <person name="Noce"/>
            <person name="A."/>
            <person name="Amills"/>
            <person name="M."/>
            <person name="Wu"/>
            <person name="D.D."/>
            <person name="Li"/>
            <person name="S."/>
            <person name="Zhou"/>
            <person name="X. and Zhong"/>
            <person name="J."/>
        </authorList>
    </citation>
    <scope>NUCLEOTIDE SEQUENCE [LARGE SCALE GENOMIC DNA]</scope>
</reference>
<dbReference type="SUPFAM" id="SSF81321">
    <property type="entry name" value="Family A G protein-coupled receptor-like"/>
    <property type="match status" value="1"/>
</dbReference>
<feature type="transmembrane region" description="Helical" evidence="13">
    <location>
        <begin position="171"/>
        <end position="196"/>
    </location>
</feature>
<dbReference type="GeneTree" id="ENSGT00960000186612"/>
<dbReference type="InterPro" id="IPR017452">
    <property type="entry name" value="GPCR_Rhodpsn_7TM"/>
</dbReference>
<evidence type="ECO:0000256" key="3">
    <source>
        <dbReference type="ARBA" id="ARBA00010663"/>
    </source>
</evidence>
<feature type="transmembrane region" description="Helical" evidence="13">
    <location>
        <begin position="129"/>
        <end position="151"/>
    </location>
</feature>
<evidence type="ECO:0000256" key="2">
    <source>
        <dbReference type="ARBA" id="ARBA00004651"/>
    </source>
</evidence>
<keyword evidence="11" id="KW-0325">Glycoprotein</keyword>
<protein>
    <recommendedName>
        <fullName evidence="13">Vomeronasal type-1 receptor</fullName>
    </recommendedName>
</protein>
<accession>A0A9L0J568</accession>
<comment type="subcellular location">
    <subcellularLocation>
        <location evidence="2 13">Cell membrane</location>
        <topology evidence="2 13">Multi-pass membrane protein</topology>
    </subcellularLocation>
</comment>
<keyword evidence="4 13" id="KW-1003">Cell membrane</keyword>
<dbReference type="Ensembl" id="ENSEAST00005006623.2">
    <property type="protein sequence ID" value="ENSEASP00005047513.1"/>
    <property type="gene ID" value="ENSEASG00005004484.2"/>
</dbReference>
<evidence type="ECO:0000256" key="1">
    <source>
        <dbReference type="ARBA" id="ARBA00003878"/>
    </source>
</evidence>
<dbReference type="PROSITE" id="PS50262">
    <property type="entry name" value="G_PROTEIN_RECEP_F1_2"/>
    <property type="match status" value="1"/>
</dbReference>
<dbReference type="PANTHER" id="PTHR24062">
    <property type="entry name" value="VOMERONASAL TYPE-1 RECEPTOR"/>
    <property type="match status" value="1"/>
</dbReference>
<keyword evidence="12 13" id="KW-0807">Transducer</keyword>
<dbReference type="GO" id="GO:0016503">
    <property type="term" value="F:pheromone receptor activity"/>
    <property type="evidence" value="ECO:0007669"/>
    <property type="project" value="InterPro"/>
</dbReference>
<evidence type="ECO:0000256" key="13">
    <source>
        <dbReference type="RuleBase" id="RU364061"/>
    </source>
</evidence>
<feature type="transmembrane region" description="Helical" evidence="13">
    <location>
        <begin position="228"/>
        <end position="250"/>
    </location>
</feature>
<organism evidence="15 16">
    <name type="scientific">Equus asinus</name>
    <name type="common">Donkey</name>
    <name type="synonym">Equus africanus asinus</name>
    <dbReference type="NCBI Taxonomy" id="9793"/>
    <lineage>
        <taxon>Eukaryota</taxon>
        <taxon>Metazoa</taxon>
        <taxon>Chordata</taxon>
        <taxon>Craniata</taxon>
        <taxon>Vertebrata</taxon>
        <taxon>Euteleostomi</taxon>
        <taxon>Mammalia</taxon>
        <taxon>Eutheria</taxon>
        <taxon>Laurasiatheria</taxon>
        <taxon>Perissodactyla</taxon>
        <taxon>Equidae</taxon>
        <taxon>Equus</taxon>
    </lineage>
</organism>
<evidence type="ECO:0000256" key="8">
    <source>
        <dbReference type="ARBA" id="ARBA00023040"/>
    </source>
</evidence>
<keyword evidence="16" id="KW-1185">Reference proteome</keyword>
<keyword evidence="5 13" id="KW-0589">Pheromone response</keyword>
<feature type="domain" description="G-protein coupled receptors family 1 profile" evidence="14">
    <location>
        <begin position="22"/>
        <end position="278"/>
    </location>
</feature>
<evidence type="ECO:0000256" key="9">
    <source>
        <dbReference type="ARBA" id="ARBA00023136"/>
    </source>
</evidence>
<dbReference type="GO" id="GO:0007606">
    <property type="term" value="P:sensory perception of chemical stimulus"/>
    <property type="evidence" value="ECO:0007669"/>
    <property type="project" value="UniProtKB-ARBA"/>
</dbReference>
<feature type="transmembrane region" description="Helical" evidence="13">
    <location>
        <begin position="87"/>
        <end position="109"/>
    </location>
</feature>
<evidence type="ECO:0000313" key="15">
    <source>
        <dbReference type="Ensembl" id="ENSEASP00005047513.1"/>
    </source>
</evidence>
<sequence length="299" mass="34020">MFSSDTILGIFLISQICIGFLGNSLLFVLHMYTFLAQSHLKKPIDLIFIHLTLANVLTMMLKLIPHVAASFGIRHFLDDLGCKVTLYIYRVTRGFSICITSLLSAFQAITISPSNSKWARLKSKLSTCIFPSFLFFWIINMLIYTNIIQTVGANRNFTIVGSGHSKGQPTVLFLSIIVIRDLLFVVLMMESSIYMVNLLYKHRQRAQHVHSPSVSSQPSPEMKATHNILLLVSCFVFFYCAHNFSTLYFFYRPEKNLRLERIPGIISACYPTICPFVLMKISGVIFTLFGSVRLNLFFP</sequence>
<dbReference type="AlphaFoldDB" id="A0A9L0J568"/>
<evidence type="ECO:0000256" key="7">
    <source>
        <dbReference type="ARBA" id="ARBA00022989"/>
    </source>
</evidence>
<comment type="function">
    <text evidence="1">Putative pheromone receptor.</text>
</comment>
<evidence type="ECO:0000256" key="5">
    <source>
        <dbReference type="ARBA" id="ARBA00022507"/>
    </source>
</evidence>
<comment type="similarity">
    <text evidence="3 13">Belongs to the G-protein coupled receptor 1 family.</text>
</comment>
<reference evidence="15" key="3">
    <citation type="submission" date="2025-09" db="UniProtKB">
        <authorList>
            <consortium name="Ensembl"/>
        </authorList>
    </citation>
    <scope>IDENTIFICATION</scope>
</reference>
<dbReference type="GO" id="GO:0019236">
    <property type="term" value="P:response to pheromone"/>
    <property type="evidence" value="ECO:0007669"/>
    <property type="project" value="UniProtKB-KW"/>
</dbReference>
<evidence type="ECO:0000256" key="11">
    <source>
        <dbReference type="ARBA" id="ARBA00023180"/>
    </source>
</evidence>
<keyword evidence="6 13" id="KW-0812">Transmembrane</keyword>
<dbReference type="GO" id="GO:0005886">
    <property type="term" value="C:plasma membrane"/>
    <property type="evidence" value="ECO:0007669"/>
    <property type="project" value="UniProtKB-SubCell"/>
</dbReference>
<evidence type="ECO:0000313" key="16">
    <source>
        <dbReference type="Proteomes" id="UP000694387"/>
    </source>
</evidence>